<keyword evidence="4" id="KW-0238">DNA-binding</keyword>
<dbReference type="InterPro" id="IPR027417">
    <property type="entry name" value="P-loop_NTPase"/>
</dbReference>
<keyword evidence="1" id="KW-0547">Nucleotide-binding</keyword>
<dbReference type="Gene3D" id="3.40.50.300">
    <property type="entry name" value="P-loop containing nucleotide triphosphate hydrolases"/>
    <property type="match status" value="1"/>
</dbReference>
<evidence type="ECO:0000313" key="4">
    <source>
        <dbReference type="EMBL" id="SHJ89539.1"/>
    </source>
</evidence>
<keyword evidence="2" id="KW-0067">ATP-binding</keyword>
<dbReference type="SUPFAM" id="SSF52540">
    <property type="entry name" value="P-loop containing nucleoside triphosphate hydrolases"/>
    <property type="match status" value="1"/>
</dbReference>
<dbReference type="RefSeq" id="WP_073051117.1">
    <property type="nucleotide sequence ID" value="NZ_FQZL01000056.1"/>
</dbReference>
<dbReference type="InterPro" id="IPR025662">
    <property type="entry name" value="Sigma_54_int_dom_ATP-bd_1"/>
</dbReference>
<dbReference type="GO" id="GO:0006355">
    <property type="term" value="P:regulation of DNA-templated transcription"/>
    <property type="evidence" value="ECO:0007669"/>
    <property type="project" value="InterPro"/>
</dbReference>
<protein>
    <submittedName>
        <fullName evidence="4">Transcriptional regulator containing PAS, AAA-type ATPase, and DNA-binding Fis domains</fullName>
    </submittedName>
</protein>
<dbReference type="CDD" id="cd00009">
    <property type="entry name" value="AAA"/>
    <property type="match status" value="1"/>
</dbReference>
<dbReference type="PANTHER" id="PTHR32071">
    <property type="entry name" value="TRANSCRIPTIONAL REGULATORY PROTEIN"/>
    <property type="match status" value="1"/>
</dbReference>
<dbReference type="OrthoDB" id="5411866at2"/>
<evidence type="ECO:0000259" key="3">
    <source>
        <dbReference type="PROSITE" id="PS50045"/>
    </source>
</evidence>
<dbReference type="GO" id="GO:0005524">
    <property type="term" value="F:ATP binding"/>
    <property type="evidence" value="ECO:0007669"/>
    <property type="project" value="UniProtKB-KW"/>
</dbReference>
<dbReference type="InterPro" id="IPR003593">
    <property type="entry name" value="AAA+_ATPase"/>
</dbReference>
<gene>
    <name evidence="4" type="ORF">SAMN02745751_03657</name>
</gene>
<dbReference type="SMART" id="SM00382">
    <property type="entry name" value="AAA"/>
    <property type="match status" value="1"/>
</dbReference>
<dbReference type="EMBL" id="FQZL01000056">
    <property type="protein sequence ID" value="SHJ89539.1"/>
    <property type="molecule type" value="Genomic_DNA"/>
</dbReference>
<feature type="domain" description="Sigma-54 factor interaction" evidence="3">
    <location>
        <begin position="330"/>
        <end position="553"/>
    </location>
</feature>
<dbReference type="InterPro" id="IPR058031">
    <property type="entry name" value="AAA_lid_NorR"/>
</dbReference>
<dbReference type="Pfam" id="PF00158">
    <property type="entry name" value="Sigma54_activat"/>
    <property type="match status" value="1"/>
</dbReference>
<dbReference type="Gene3D" id="1.10.8.60">
    <property type="match status" value="1"/>
</dbReference>
<dbReference type="Proteomes" id="UP000184052">
    <property type="component" value="Unassembled WGS sequence"/>
</dbReference>
<reference evidence="4 5" key="1">
    <citation type="submission" date="2016-11" db="EMBL/GenBank/DDBJ databases">
        <authorList>
            <person name="Jaros S."/>
            <person name="Januszkiewicz K."/>
            <person name="Wedrychowicz H."/>
        </authorList>
    </citation>
    <scope>NUCLEOTIDE SEQUENCE [LARGE SCALE GENOMIC DNA]</scope>
    <source>
        <strain evidence="4 5">DSM 17477</strain>
    </source>
</reference>
<sequence>MKLKVAVFFFYEETIHYYTTILKQIFEDYVDIEMHLVVGIDSIVPFYADVVLNTGTFVEQPLRQKCLNSKAKFINISVTIDGSCLDELRELPRGSECLLVSCDNIYSWNTMVTLEQLGIDNVKFIPYFGQKLDLNGINIATYMGIKTYDLEGINRYIDIGWRIIHPYVIRRIGEEANLSSDFIENKISNYVKDESKILDYWKCVMISKTSEFIKDRLELLDFLENPTILINEQMMVLGLNESFRDEFHIDIERMIGNTLFCSALLTEINAACTENGGTGIYQSTNGRQYQVVLKPAGSYVVGFYNQIIIELKRVLIKDQSNESCYRFKDIVHESESMNRVIELARHFANTDYTILIEGESGTGKELLAHSIHAASKRSSWPFIAVNCGAFSETLLESELFGYAGGAFTGALRTGKKGMLEAANGGTIFLDEIGEASLKMQVKLLRFLQEKEVKPVGSNIVKNVDVRVICATNIDMEKAVSEGTIRDDFFYRLSAVTLFIPPLRERKEDIDPLLRSFLGCGTYHLDEKLQNFLHNWNWPGNARELKGCAEYILSFGSMFLKSSHLPERYRKKITKGFLTSESDKTSCLEKEKNIEIEILKCLEKNSMGRRGLVNTLSSKGTKFSEYAIRQALENLKEKGWITIGRGREATMITEEGKKQIQ</sequence>
<dbReference type="Gene3D" id="1.10.10.10">
    <property type="entry name" value="Winged helix-like DNA-binding domain superfamily/Winged helix DNA-binding domain"/>
    <property type="match status" value="1"/>
</dbReference>
<evidence type="ECO:0000256" key="1">
    <source>
        <dbReference type="ARBA" id="ARBA00022741"/>
    </source>
</evidence>
<dbReference type="Pfam" id="PF08461">
    <property type="entry name" value="WHD_RNase_R"/>
    <property type="match status" value="1"/>
</dbReference>
<dbReference type="InterPro" id="IPR036388">
    <property type="entry name" value="WH-like_DNA-bd_sf"/>
</dbReference>
<dbReference type="PROSITE" id="PS00676">
    <property type="entry name" value="SIGMA54_INTERACT_2"/>
    <property type="match status" value="1"/>
</dbReference>
<dbReference type="Pfam" id="PF25601">
    <property type="entry name" value="AAA_lid_14"/>
    <property type="match status" value="1"/>
</dbReference>
<proteinExistence type="predicted"/>
<dbReference type="PROSITE" id="PS00675">
    <property type="entry name" value="SIGMA54_INTERACT_1"/>
    <property type="match status" value="1"/>
</dbReference>
<dbReference type="AlphaFoldDB" id="A0A1M6N1E3"/>
<name>A0A1M6N1E3_9FIRM</name>
<dbReference type="InterPro" id="IPR013668">
    <property type="entry name" value="RNase_R_HTH_12"/>
</dbReference>
<evidence type="ECO:0000313" key="5">
    <source>
        <dbReference type="Proteomes" id="UP000184052"/>
    </source>
</evidence>
<dbReference type="FunFam" id="3.40.50.300:FF:000006">
    <property type="entry name" value="DNA-binding transcriptional regulator NtrC"/>
    <property type="match status" value="1"/>
</dbReference>
<dbReference type="InterPro" id="IPR025943">
    <property type="entry name" value="Sigma_54_int_dom_ATP-bd_2"/>
</dbReference>
<evidence type="ECO:0000256" key="2">
    <source>
        <dbReference type="ARBA" id="ARBA00022840"/>
    </source>
</evidence>
<dbReference type="InterPro" id="IPR002078">
    <property type="entry name" value="Sigma_54_int"/>
</dbReference>
<organism evidence="4 5">
    <name type="scientific">Dethiosulfatibacter aminovorans DSM 17477</name>
    <dbReference type="NCBI Taxonomy" id="1121476"/>
    <lineage>
        <taxon>Bacteria</taxon>
        <taxon>Bacillati</taxon>
        <taxon>Bacillota</taxon>
        <taxon>Tissierellia</taxon>
        <taxon>Dethiosulfatibacter</taxon>
    </lineage>
</organism>
<dbReference type="GO" id="GO:0003677">
    <property type="term" value="F:DNA binding"/>
    <property type="evidence" value="ECO:0007669"/>
    <property type="project" value="UniProtKB-KW"/>
</dbReference>
<accession>A0A1M6N1E3</accession>
<dbReference type="STRING" id="1121476.SAMN02745751_03657"/>
<dbReference type="PROSITE" id="PS50045">
    <property type="entry name" value="SIGMA54_INTERACT_4"/>
    <property type="match status" value="1"/>
</dbReference>
<keyword evidence="5" id="KW-1185">Reference proteome</keyword>